<gene>
    <name evidence="1" type="ORF">FYJ61_03255</name>
</gene>
<proteinExistence type="predicted"/>
<name>A0A844FMN6_9LACO</name>
<organism evidence="1 2">
    <name type="scientific">Lactobacillus equicursoris</name>
    <dbReference type="NCBI Taxonomy" id="420645"/>
    <lineage>
        <taxon>Bacteria</taxon>
        <taxon>Bacillati</taxon>
        <taxon>Bacillota</taxon>
        <taxon>Bacilli</taxon>
        <taxon>Lactobacillales</taxon>
        <taxon>Lactobacillaceae</taxon>
        <taxon>Lactobacillus</taxon>
    </lineage>
</organism>
<dbReference type="EMBL" id="VUMW01000006">
    <property type="protein sequence ID" value="MST79515.1"/>
    <property type="molecule type" value="Genomic_DNA"/>
</dbReference>
<comment type="caution">
    <text evidence="1">The sequence shown here is derived from an EMBL/GenBank/DDBJ whole genome shotgun (WGS) entry which is preliminary data.</text>
</comment>
<evidence type="ECO:0000313" key="1">
    <source>
        <dbReference type="EMBL" id="MST79515.1"/>
    </source>
</evidence>
<sequence length="142" mass="16251">MKRKIETVVIAALLLIGFGGTISQNIVSAKKVNTARVHFAFRWYSPYDTTYRQQKWTKSGYALKSNTVTVPSYQADAWGHSYLAGRTGEVDVSNGHKYVIKRNTSYNLYNLLVERYGKGNNAYIKAWCYRNGSAWGYWHADH</sequence>
<dbReference type="RefSeq" id="WP_154486557.1">
    <property type="nucleotide sequence ID" value="NZ_VUMW01000006.1"/>
</dbReference>
<evidence type="ECO:0000313" key="2">
    <source>
        <dbReference type="Proteomes" id="UP000452141"/>
    </source>
</evidence>
<dbReference type="Proteomes" id="UP000452141">
    <property type="component" value="Unassembled WGS sequence"/>
</dbReference>
<dbReference type="AlphaFoldDB" id="A0A844FMN6"/>
<protein>
    <submittedName>
        <fullName evidence="1">Uncharacterized protein</fullName>
    </submittedName>
</protein>
<accession>A0A844FMN6</accession>
<reference evidence="1 2" key="1">
    <citation type="submission" date="2019-08" db="EMBL/GenBank/DDBJ databases">
        <title>In-depth cultivation of the pig gut microbiome towards novel bacterial diversity and tailored functional studies.</title>
        <authorList>
            <person name="Wylensek D."/>
            <person name="Hitch T.C.A."/>
            <person name="Clavel T."/>
        </authorList>
    </citation>
    <scope>NUCLEOTIDE SEQUENCE [LARGE SCALE GENOMIC DNA]</scope>
    <source>
        <strain evidence="1 2">WCA-470BD-2E</strain>
    </source>
</reference>